<accession>A0ABV5NIR5</accession>
<gene>
    <name evidence="1" type="ORF">ACFFR3_09075</name>
</gene>
<organism evidence="1 2">
    <name type="scientific">Nonomuraea salmonea</name>
    <dbReference type="NCBI Taxonomy" id="46181"/>
    <lineage>
        <taxon>Bacteria</taxon>
        <taxon>Bacillati</taxon>
        <taxon>Actinomycetota</taxon>
        <taxon>Actinomycetes</taxon>
        <taxon>Streptosporangiales</taxon>
        <taxon>Streptosporangiaceae</taxon>
        <taxon>Nonomuraea</taxon>
    </lineage>
</organism>
<dbReference type="EMBL" id="JBHMCF010000008">
    <property type="protein sequence ID" value="MFB9469659.1"/>
    <property type="molecule type" value="Genomic_DNA"/>
</dbReference>
<dbReference type="RefSeq" id="WP_379482922.1">
    <property type="nucleotide sequence ID" value="NZ_JBHMCF010000008.1"/>
</dbReference>
<sequence>MLHDQAVLDGPVLEVFGAGQFHDAAGGGADGLFEVGGEDVPLGQVAGARDDRLRGLGQSELGERGGGREFVLYAGERGERGHHGGGPPVRRPGQDRHLFLGGQEHVEAAGLIYGQCRFEPGERVVAVGRDAVQAAYVPGEGAHAQRVGRQRLDHVPGARQHGGALT</sequence>
<name>A0ABV5NIR5_9ACTN</name>
<evidence type="ECO:0000313" key="1">
    <source>
        <dbReference type="EMBL" id="MFB9469659.1"/>
    </source>
</evidence>
<evidence type="ECO:0000313" key="2">
    <source>
        <dbReference type="Proteomes" id="UP001589568"/>
    </source>
</evidence>
<comment type="caution">
    <text evidence="1">The sequence shown here is derived from an EMBL/GenBank/DDBJ whole genome shotgun (WGS) entry which is preliminary data.</text>
</comment>
<keyword evidence="2" id="KW-1185">Reference proteome</keyword>
<dbReference type="Proteomes" id="UP001589568">
    <property type="component" value="Unassembled WGS sequence"/>
</dbReference>
<protein>
    <submittedName>
        <fullName evidence="1">Uncharacterized protein</fullName>
    </submittedName>
</protein>
<proteinExistence type="predicted"/>
<reference evidence="1 2" key="1">
    <citation type="submission" date="2024-09" db="EMBL/GenBank/DDBJ databases">
        <authorList>
            <person name="Sun Q."/>
            <person name="Mori K."/>
        </authorList>
    </citation>
    <scope>NUCLEOTIDE SEQUENCE [LARGE SCALE GENOMIC DNA]</scope>
    <source>
        <strain evidence="1 2">JCM 3324</strain>
    </source>
</reference>